<dbReference type="EMBL" id="LLYB01000035">
    <property type="protein sequence ID" value="KRR27756.1"/>
    <property type="molecule type" value="Genomic_DNA"/>
</dbReference>
<gene>
    <name evidence="1" type="ORF">CQ14_29425</name>
</gene>
<evidence type="ECO:0000313" key="2">
    <source>
        <dbReference type="Proteomes" id="UP000051660"/>
    </source>
</evidence>
<sequence>MSDGGIVPLICPTCQNAFDAIAQSIDHAATLHGVVFDILVGLAGPAVARSPEARLRPMGFGAAAFAAMWLAEPKLA</sequence>
<protein>
    <recommendedName>
        <fullName evidence="3">C2H2-type domain-containing protein</fullName>
    </recommendedName>
</protein>
<accession>A0A0R3N6X5</accession>
<reference evidence="1 2" key="1">
    <citation type="submission" date="2014-03" db="EMBL/GenBank/DDBJ databases">
        <title>Bradyrhizobium valentinum sp. nov., isolated from effective nodules of Lupinus mariae-josephae, a lupine endemic of basic-lime soils in Eastern Spain.</title>
        <authorList>
            <person name="Duran D."/>
            <person name="Rey L."/>
            <person name="Navarro A."/>
            <person name="Busquets A."/>
            <person name="Imperial J."/>
            <person name="Ruiz-Argueso T."/>
        </authorList>
    </citation>
    <scope>NUCLEOTIDE SEQUENCE [LARGE SCALE GENOMIC DNA]</scope>
    <source>
        <strain evidence="1 2">CCBAU 23086</strain>
    </source>
</reference>
<name>A0A0R3N6X5_9BRAD</name>
<proteinExistence type="predicted"/>
<evidence type="ECO:0000313" key="1">
    <source>
        <dbReference type="EMBL" id="KRR27756.1"/>
    </source>
</evidence>
<evidence type="ECO:0008006" key="3">
    <source>
        <dbReference type="Google" id="ProtNLM"/>
    </source>
</evidence>
<dbReference type="Proteomes" id="UP000051660">
    <property type="component" value="Unassembled WGS sequence"/>
</dbReference>
<dbReference type="AlphaFoldDB" id="A0A0R3N6X5"/>
<dbReference type="RefSeq" id="WP_057856476.1">
    <property type="nucleotide sequence ID" value="NZ_LLYB01000035.1"/>
</dbReference>
<comment type="caution">
    <text evidence="1">The sequence shown here is derived from an EMBL/GenBank/DDBJ whole genome shotgun (WGS) entry which is preliminary data.</text>
</comment>
<organism evidence="1 2">
    <name type="scientific">Bradyrhizobium lablabi</name>
    <dbReference type="NCBI Taxonomy" id="722472"/>
    <lineage>
        <taxon>Bacteria</taxon>
        <taxon>Pseudomonadati</taxon>
        <taxon>Pseudomonadota</taxon>
        <taxon>Alphaproteobacteria</taxon>
        <taxon>Hyphomicrobiales</taxon>
        <taxon>Nitrobacteraceae</taxon>
        <taxon>Bradyrhizobium</taxon>
    </lineage>
</organism>